<comment type="similarity">
    <text evidence="1">Belongs to the disease resistance NB-LRR family.</text>
</comment>
<dbReference type="PANTHER" id="PTHR36766:SF73">
    <property type="entry name" value="NB-ARC DOMAIN-CONTAINING PROTEIN"/>
    <property type="match status" value="1"/>
</dbReference>
<evidence type="ECO:0000259" key="9">
    <source>
        <dbReference type="Pfam" id="PF18052"/>
    </source>
</evidence>
<dbReference type="SMART" id="SM00369">
    <property type="entry name" value="LRR_TYP"/>
    <property type="match status" value="5"/>
</dbReference>
<keyword evidence="3" id="KW-0677">Repeat</keyword>
<keyword evidence="5" id="KW-0611">Plant defense</keyword>
<keyword evidence="6" id="KW-0067">ATP-binding</keyword>
<proteinExistence type="inferred from homology"/>
<dbReference type="Gene3D" id="1.10.8.430">
    <property type="entry name" value="Helical domain of apoptotic protease-activating factors"/>
    <property type="match status" value="1"/>
</dbReference>
<dbReference type="Gene3D" id="3.40.50.300">
    <property type="entry name" value="P-loop containing nucleotide triphosphate hydrolases"/>
    <property type="match status" value="1"/>
</dbReference>
<feature type="domain" description="Disease resistance R13L4/SHOC-2-like LRR" evidence="11">
    <location>
        <begin position="553"/>
        <end position="701"/>
    </location>
</feature>
<feature type="domain" description="NB-ARC" evidence="8">
    <location>
        <begin position="182"/>
        <end position="351"/>
    </location>
</feature>
<dbReference type="Gene3D" id="1.20.5.4130">
    <property type="match status" value="1"/>
</dbReference>
<evidence type="ECO:0000259" key="12">
    <source>
        <dbReference type="Pfam" id="PF25019"/>
    </source>
</evidence>
<dbReference type="InterPro" id="IPR032675">
    <property type="entry name" value="LRR_dom_sf"/>
</dbReference>
<dbReference type="GO" id="GO:0043531">
    <property type="term" value="F:ADP binding"/>
    <property type="evidence" value="ECO:0007669"/>
    <property type="project" value="InterPro"/>
</dbReference>
<evidence type="ECO:0000256" key="5">
    <source>
        <dbReference type="ARBA" id="ARBA00022821"/>
    </source>
</evidence>
<dbReference type="Pfam" id="PF23559">
    <property type="entry name" value="WHD_DRP"/>
    <property type="match status" value="1"/>
</dbReference>
<dbReference type="SMART" id="SM00367">
    <property type="entry name" value="LRR_CC"/>
    <property type="match status" value="4"/>
</dbReference>
<name>A0A8T0PGN4_PANVG</name>
<keyword evidence="2" id="KW-0433">Leucine-rich repeat</keyword>
<sequence>MAEVLAGFLTSAVVNIAKDKLASAIAEQANLLWNFGDDLENMNSVLESISAELQDAERRSVKEKLVQLWLKRLKNAAFDISDLLDDYQDTSDRLTAAKIPNEKKMKFLQKTRVLSCLPVARKKIAVANRMKNMREELRKINDEFHSFNFTLGGTSTSVEQHYDIRETSSLLPEEPIIGRNGDKREIIKLLLASTNNDETVILPIYGLGGMGKSTLAQLVYNDAQFKKYDYRIWVYVSRDFNLKKIGSSIISQLPIEGGQQNWDTLHVINQCLEKNLLCGKKVLIVLDDLWEEKDTELGKLRSMLHVGKKCSMIDVIVTTRKEDIARKVSTTEPYKLQPLKDDTCWEIIKRYSKFEQKHNQERLEQIGLDIAKKCGGVALAAQALGYMLQYKDMSGWVEINNSDIWNESSEDNGGVLPSLKLSYERMPPQLRMCFSYCAIFPKGHNITEDDLIHQWIALGFIKPSMGKEYIRQLLGMSFLQVSKLPKTSGDHMVQYTMHDLVHDLATLIIGDELMVSSGASKSTNAHRLKYCRYALVTKYDQEMKLSVVLPSKVRALHFSDSSKLDLCCGAFSSTKCLRVLDFSGCPSTKLPISIGHVKQLQYLTAPRMQNEVLPEYITEISKLQYLNLDGSSHISALPESIGKLGRLKYLGLSGCSGLSKLPESFGDLKCLMHLDMSGCSGISGLPNSLGNLTNLRHLELSGCSSIKAIPESLCGLTQLQYLNLSSCRYLAQLPEAIGCLVDLQYLNMSCSGIRELPESFKGLCNLLHLDLSWIIDGLFNDVDGDLNFIGALTNLEHLDLSCNISLFYLPQSIGNLKRLRTLNLGNCKRLGFLPKSIGGAIGLKSIVLDGCSDELIDQAHSLLHYSLTLPLFKVRAGDDVSAHSNLHLLEGENVGQLNIVSLENVRFLEEARRLKLWTKHNLLTLLLSWTLRAGQHLEDKDLLGQLVPPMSLKDFSLEYYSSPSFPSWLMDISHHLPNLTSIALCNLPACSNLPPLGQLPLLESLRLWYLSKVAKIDMSICGGKGAFPRLAKFDLGCMYGLEEWTTTYPGEDGVEEFMFPMLDELHVYCCPGLRLKPCPPKCRKCTINNSDQVISSLEEVQTSSHCCNRSTPTTSLAIMESECHSCRLFHHFPALQELELSSCHNLRSLPEGIQQLSSLQSLELEWCNGISALPEWLRNISSLKRLAIRYCKGIKSLPPCIQQLTNLQKLVVAKNGELQQWCKSEENKAKLAHINSIVSSRPNCIYPCPAFKFSLYNNALAFFSKWIYLLLVCFQQVNYLHLFLHANIRLLSFHSLGTGHFFPLLENNK</sequence>
<evidence type="ECO:0000313" key="14">
    <source>
        <dbReference type="Proteomes" id="UP000823388"/>
    </source>
</evidence>
<dbReference type="InterPro" id="IPR001611">
    <property type="entry name" value="Leu-rich_rpt"/>
</dbReference>
<dbReference type="Pfam" id="PF25019">
    <property type="entry name" value="LRR_R13L1-DRL21"/>
    <property type="match status" value="1"/>
</dbReference>
<dbReference type="InterPro" id="IPR002182">
    <property type="entry name" value="NB-ARC"/>
</dbReference>
<gene>
    <name evidence="13" type="ORF">PVAP13_8NG311993</name>
</gene>
<evidence type="ECO:0000259" key="10">
    <source>
        <dbReference type="Pfam" id="PF23559"/>
    </source>
</evidence>
<dbReference type="InterPro" id="IPR036388">
    <property type="entry name" value="WH-like_DNA-bd_sf"/>
</dbReference>
<comment type="caution">
    <text evidence="13">The sequence shown here is derived from an EMBL/GenBank/DDBJ whole genome shotgun (WGS) entry which is preliminary data.</text>
</comment>
<dbReference type="SUPFAM" id="SSF52058">
    <property type="entry name" value="L domain-like"/>
    <property type="match status" value="1"/>
</dbReference>
<dbReference type="InterPro" id="IPR003591">
    <property type="entry name" value="Leu-rich_rpt_typical-subtyp"/>
</dbReference>
<dbReference type="Gene3D" id="1.10.10.10">
    <property type="entry name" value="Winged helix-like DNA-binding domain superfamily/Winged helix DNA-binding domain"/>
    <property type="match status" value="1"/>
</dbReference>
<keyword evidence="7" id="KW-0175">Coiled coil</keyword>
<evidence type="ECO:0000256" key="3">
    <source>
        <dbReference type="ARBA" id="ARBA00022737"/>
    </source>
</evidence>
<dbReference type="GO" id="GO:0051707">
    <property type="term" value="P:response to other organism"/>
    <property type="evidence" value="ECO:0007669"/>
    <property type="project" value="UniProtKB-ARBA"/>
</dbReference>
<dbReference type="Pfam" id="PF00931">
    <property type="entry name" value="NB-ARC"/>
    <property type="match status" value="1"/>
</dbReference>
<dbReference type="InterPro" id="IPR056789">
    <property type="entry name" value="LRR_R13L1-DRL21"/>
</dbReference>
<dbReference type="InterPro" id="IPR027417">
    <property type="entry name" value="P-loop_NTPase"/>
</dbReference>
<dbReference type="PANTHER" id="PTHR36766">
    <property type="entry name" value="PLANT BROAD-SPECTRUM MILDEW RESISTANCE PROTEIN RPW8"/>
    <property type="match status" value="1"/>
</dbReference>
<evidence type="ECO:0000313" key="13">
    <source>
        <dbReference type="EMBL" id="KAG2559342.1"/>
    </source>
</evidence>
<dbReference type="InterPro" id="IPR042197">
    <property type="entry name" value="Apaf_helical"/>
</dbReference>
<dbReference type="InterPro" id="IPR055414">
    <property type="entry name" value="LRR_R13L4/SHOC2-like"/>
</dbReference>
<keyword evidence="14" id="KW-1185">Reference proteome</keyword>
<evidence type="ECO:0000256" key="4">
    <source>
        <dbReference type="ARBA" id="ARBA00022741"/>
    </source>
</evidence>
<dbReference type="PRINTS" id="PR00364">
    <property type="entry name" value="DISEASERSIST"/>
</dbReference>
<evidence type="ECO:0000256" key="6">
    <source>
        <dbReference type="ARBA" id="ARBA00022840"/>
    </source>
</evidence>
<feature type="domain" description="Disease resistance protein winged helix" evidence="10">
    <location>
        <begin position="439"/>
        <end position="505"/>
    </location>
</feature>
<evidence type="ECO:0000256" key="2">
    <source>
        <dbReference type="ARBA" id="ARBA00022614"/>
    </source>
</evidence>
<evidence type="ECO:0000259" key="8">
    <source>
        <dbReference type="Pfam" id="PF00931"/>
    </source>
</evidence>
<organism evidence="13 14">
    <name type="scientific">Panicum virgatum</name>
    <name type="common">Blackwell switchgrass</name>
    <dbReference type="NCBI Taxonomy" id="38727"/>
    <lineage>
        <taxon>Eukaryota</taxon>
        <taxon>Viridiplantae</taxon>
        <taxon>Streptophyta</taxon>
        <taxon>Embryophyta</taxon>
        <taxon>Tracheophyta</taxon>
        <taxon>Spermatophyta</taxon>
        <taxon>Magnoliopsida</taxon>
        <taxon>Liliopsida</taxon>
        <taxon>Poales</taxon>
        <taxon>Poaceae</taxon>
        <taxon>PACMAD clade</taxon>
        <taxon>Panicoideae</taxon>
        <taxon>Panicodae</taxon>
        <taxon>Paniceae</taxon>
        <taxon>Panicinae</taxon>
        <taxon>Panicum</taxon>
        <taxon>Panicum sect. Hiantes</taxon>
    </lineage>
</organism>
<reference evidence="13" key="1">
    <citation type="submission" date="2020-05" db="EMBL/GenBank/DDBJ databases">
        <title>WGS assembly of Panicum virgatum.</title>
        <authorList>
            <person name="Lovell J.T."/>
            <person name="Jenkins J."/>
            <person name="Shu S."/>
            <person name="Juenger T.E."/>
            <person name="Schmutz J."/>
        </authorList>
    </citation>
    <scope>NUCLEOTIDE SEQUENCE</scope>
    <source>
        <strain evidence="13">AP13</strain>
    </source>
</reference>
<dbReference type="InterPro" id="IPR058922">
    <property type="entry name" value="WHD_DRP"/>
</dbReference>
<keyword evidence="4" id="KW-0547">Nucleotide-binding</keyword>
<dbReference type="GO" id="GO:0006952">
    <property type="term" value="P:defense response"/>
    <property type="evidence" value="ECO:0007669"/>
    <property type="project" value="UniProtKB-KW"/>
</dbReference>
<dbReference type="Pfam" id="PF00560">
    <property type="entry name" value="LRR_1"/>
    <property type="match status" value="1"/>
</dbReference>
<evidence type="ECO:0000256" key="7">
    <source>
        <dbReference type="ARBA" id="ARBA00023054"/>
    </source>
</evidence>
<dbReference type="GO" id="GO:0005524">
    <property type="term" value="F:ATP binding"/>
    <property type="evidence" value="ECO:0007669"/>
    <property type="project" value="UniProtKB-KW"/>
</dbReference>
<dbReference type="InterPro" id="IPR006553">
    <property type="entry name" value="Leu-rich_rpt_Cys-con_subtyp"/>
</dbReference>
<dbReference type="EMBL" id="CM029052">
    <property type="protein sequence ID" value="KAG2559342.1"/>
    <property type="molecule type" value="Genomic_DNA"/>
</dbReference>
<protein>
    <submittedName>
        <fullName evidence="13">Uncharacterized protein</fullName>
    </submittedName>
</protein>
<dbReference type="InterPro" id="IPR041118">
    <property type="entry name" value="Rx_N"/>
</dbReference>
<accession>A0A8T0PGN4</accession>
<dbReference type="SUPFAM" id="SSF52047">
    <property type="entry name" value="RNI-like"/>
    <property type="match status" value="1"/>
</dbReference>
<dbReference type="Pfam" id="PF18052">
    <property type="entry name" value="Rx_N"/>
    <property type="match status" value="1"/>
</dbReference>
<evidence type="ECO:0000259" key="11">
    <source>
        <dbReference type="Pfam" id="PF23598"/>
    </source>
</evidence>
<evidence type="ECO:0000256" key="1">
    <source>
        <dbReference type="ARBA" id="ARBA00008894"/>
    </source>
</evidence>
<feature type="domain" description="R13L1/DRL21-like LRR repeat region" evidence="12">
    <location>
        <begin position="894"/>
        <end position="1007"/>
    </location>
</feature>
<feature type="domain" description="Disease resistance N-terminal" evidence="9">
    <location>
        <begin position="13"/>
        <end position="94"/>
    </location>
</feature>
<dbReference type="Pfam" id="PF23598">
    <property type="entry name" value="LRR_14"/>
    <property type="match status" value="1"/>
</dbReference>
<dbReference type="Proteomes" id="UP000823388">
    <property type="component" value="Chromosome 8N"/>
</dbReference>
<dbReference type="SUPFAM" id="SSF52540">
    <property type="entry name" value="P-loop containing nucleoside triphosphate hydrolases"/>
    <property type="match status" value="1"/>
</dbReference>
<dbReference type="Gene3D" id="3.80.10.10">
    <property type="entry name" value="Ribonuclease Inhibitor"/>
    <property type="match status" value="4"/>
</dbReference>